<accession>A0A1N6EB36</accession>
<evidence type="ECO:0000256" key="2">
    <source>
        <dbReference type="SAM" id="Phobius"/>
    </source>
</evidence>
<keyword evidence="2" id="KW-1133">Transmembrane helix</keyword>
<protein>
    <submittedName>
        <fullName evidence="3">Uncharacterized protein</fullName>
    </submittedName>
</protein>
<evidence type="ECO:0000313" key="3">
    <source>
        <dbReference type="EMBL" id="SIN80239.1"/>
    </source>
</evidence>
<keyword evidence="4" id="KW-1185">Reference proteome</keyword>
<sequence length="120" mass="14784">MYYLLIFIIIILLLVLFFIWRYYSKKNEFLAQQLLKRDQELFEFKHALDQEKSHGREYLLQTENLKIQLTEKTDDILEKEKEIKSLYILIENLKQKNRKEEDDIIVEYFSEKTKSKESRD</sequence>
<proteinExistence type="predicted"/>
<gene>
    <name evidence="3" type="ORF">SAMN05444394_1924</name>
</gene>
<feature type="transmembrane region" description="Helical" evidence="2">
    <location>
        <begin position="6"/>
        <end position="23"/>
    </location>
</feature>
<keyword evidence="2" id="KW-0472">Membrane</keyword>
<reference evidence="4" key="1">
    <citation type="submission" date="2016-11" db="EMBL/GenBank/DDBJ databases">
        <authorList>
            <person name="Varghese N."/>
            <person name="Submissions S."/>
        </authorList>
    </citation>
    <scope>NUCLEOTIDE SEQUENCE [LARGE SCALE GENOMIC DNA]</scope>
    <source>
        <strain evidence="4">DSM 15292</strain>
    </source>
</reference>
<evidence type="ECO:0000256" key="1">
    <source>
        <dbReference type="SAM" id="Coils"/>
    </source>
</evidence>
<name>A0A1N6EB36_9BACT</name>
<dbReference type="RefSeq" id="WP_074224600.1">
    <property type="nucleotide sequence ID" value="NZ_FSRC01000001.1"/>
</dbReference>
<evidence type="ECO:0000313" key="4">
    <source>
        <dbReference type="Proteomes" id="UP000185221"/>
    </source>
</evidence>
<feature type="coiled-coil region" evidence="1">
    <location>
        <begin position="62"/>
        <end position="103"/>
    </location>
</feature>
<dbReference type="EMBL" id="FSRC01000001">
    <property type="protein sequence ID" value="SIN80239.1"/>
    <property type="molecule type" value="Genomic_DNA"/>
</dbReference>
<dbReference type="Proteomes" id="UP000185221">
    <property type="component" value="Unassembled WGS sequence"/>
</dbReference>
<dbReference type="AlphaFoldDB" id="A0A1N6EB36"/>
<keyword evidence="2" id="KW-0812">Transmembrane</keyword>
<organism evidence="3 4">
    <name type="scientific">Algoriphagus halophilus</name>
    <dbReference type="NCBI Taxonomy" id="226505"/>
    <lineage>
        <taxon>Bacteria</taxon>
        <taxon>Pseudomonadati</taxon>
        <taxon>Bacteroidota</taxon>
        <taxon>Cytophagia</taxon>
        <taxon>Cytophagales</taxon>
        <taxon>Cyclobacteriaceae</taxon>
        <taxon>Algoriphagus</taxon>
    </lineage>
</organism>
<keyword evidence="1" id="KW-0175">Coiled coil</keyword>